<dbReference type="AlphaFoldDB" id="A0A9X2GG71"/>
<accession>A0A9X2GG71</accession>
<gene>
    <name evidence="3" type="ORF">HD597_004982</name>
</gene>
<evidence type="ECO:0000256" key="1">
    <source>
        <dbReference type="SAM" id="MobiDB-lite"/>
    </source>
</evidence>
<sequence>MEDRMAGQWVLLAYRIPRQPSTLRVTIWRKLDRLGVARLGDGLVALPADARTREQIDWIAEEIGEMGGSSTVWLAAAGSAAQERAIAAEMRSARVAEYRAVLEQAGAAAQARPGERGRVVKRLQAELRRIGRRDYFPPPEREAAQRAVRALAATGPDARSGLDARSGSDARSGIGAGEVVR</sequence>
<dbReference type="InterPro" id="IPR046858">
    <property type="entry name" value="ChrB_N"/>
</dbReference>
<proteinExistence type="predicted"/>
<dbReference type="Pfam" id="PF20229">
    <property type="entry name" value="ChrB_N"/>
    <property type="match status" value="1"/>
</dbReference>
<dbReference type="Proteomes" id="UP001139648">
    <property type="component" value="Unassembled WGS sequence"/>
</dbReference>
<feature type="domain" description="ChrB N-terminal" evidence="2">
    <location>
        <begin position="24"/>
        <end position="106"/>
    </location>
</feature>
<name>A0A9X2GG71_9ACTN</name>
<dbReference type="RefSeq" id="WP_253745061.1">
    <property type="nucleotide sequence ID" value="NZ_BAABKA010000018.1"/>
</dbReference>
<comment type="caution">
    <text evidence="3">The sequence shown here is derived from an EMBL/GenBank/DDBJ whole genome shotgun (WGS) entry which is preliminary data.</text>
</comment>
<evidence type="ECO:0000313" key="4">
    <source>
        <dbReference type="Proteomes" id="UP001139648"/>
    </source>
</evidence>
<reference evidence="3" key="1">
    <citation type="submission" date="2022-06" db="EMBL/GenBank/DDBJ databases">
        <title>Sequencing the genomes of 1000 actinobacteria strains.</title>
        <authorList>
            <person name="Klenk H.-P."/>
        </authorList>
    </citation>
    <scope>NUCLEOTIDE SEQUENCE</scope>
    <source>
        <strain evidence="3">DSM 46694</strain>
    </source>
</reference>
<protein>
    <submittedName>
        <fullName evidence="3">Uncharacterized protein YdbL (DUF1318 family)</fullName>
    </submittedName>
</protein>
<evidence type="ECO:0000313" key="3">
    <source>
        <dbReference type="EMBL" id="MCP2357962.1"/>
    </source>
</evidence>
<dbReference type="EMBL" id="JAMZEB010000002">
    <property type="protein sequence ID" value="MCP2357962.1"/>
    <property type="molecule type" value="Genomic_DNA"/>
</dbReference>
<keyword evidence="4" id="KW-1185">Reference proteome</keyword>
<evidence type="ECO:0000259" key="2">
    <source>
        <dbReference type="Pfam" id="PF20229"/>
    </source>
</evidence>
<feature type="region of interest" description="Disordered" evidence="1">
    <location>
        <begin position="152"/>
        <end position="181"/>
    </location>
</feature>
<organism evidence="3 4">
    <name type="scientific">Nonomuraea thailandensis</name>
    <dbReference type="NCBI Taxonomy" id="1188745"/>
    <lineage>
        <taxon>Bacteria</taxon>
        <taxon>Bacillati</taxon>
        <taxon>Actinomycetota</taxon>
        <taxon>Actinomycetes</taxon>
        <taxon>Streptosporangiales</taxon>
        <taxon>Streptosporangiaceae</taxon>
        <taxon>Nonomuraea</taxon>
    </lineage>
</organism>